<gene>
    <name evidence="5" type="ORF">O0955_01520</name>
</gene>
<dbReference type="InterPro" id="IPR001466">
    <property type="entry name" value="Beta-lactam-related"/>
</dbReference>
<sequence>MKSLKFTFLLLIAVNFCNAQTKNKEKQLDSIFTILYKQNQFNGTVLIADKGKVVFKKGYGYRDENSKALNSSTTIFELGSCSKQFTAMGILLLAKQGKLSYNDQLSKYIPELSFWNDVTIYNLLRHTSGVPEYLDAMRKEWDSTKIATNKDLINFYAKRKDTLNFKPNTNHRYCNTNYALLASIIERVSGEDYATFLKENIFVPLGMKNTFVYNRRQSPRKITNYAIGYVWARDSFKKVTSENPGYDEKMVYYLDGIVGSAKVNSTAEDLLKWINALKSNSFISAEDFNQMTEITKTTKGKNIPYGFGLDVSKGENKFSFGHTGSWDGYASFIYHNMPKDRTIIILQNFKMGTYSFNNISQILDNKPVVTEYRSKINIPQSEMEKYAGTYLDEKDKEEAHILTYKNGHLFYNTPKVKWDMRFFPVSANEFSRISQGGVDGILKFTKLENGDTKLEMLQYGNVIGTGIKSK</sequence>
<evidence type="ECO:0000313" key="6">
    <source>
        <dbReference type="Proteomes" id="UP001144347"/>
    </source>
</evidence>
<keyword evidence="2" id="KW-0472">Membrane</keyword>
<accession>A0ABT4L432</accession>
<dbReference type="PANTHER" id="PTHR46825:SF11">
    <property type="entry name" value="PENICILLIN-BINDING PROTEIN 4"/>
    <property type="match status" value="1"/>
</dbReference>
<evidence type="ECO:0000256" key="1">
    <source>
        <dbReference type="ARBA" id="ARBA00004370"/>
    </source>
</evidence>
<organism evidence="5 6">
    <name type="scientific">Pedobacter punctiformis</name>
    <dbReference type="NCBI Taxonomy" id="3004097"/>
    <lineage>
        <taxon>Bacteria</taxon>
        <taxon>Pseudomonadati</taxon>
        <taxon>Bacteroidota</taxon>
        <taxon>Sphingobacteriia</taxon>
        <taxon>Sphingobacteriales</taxon>
        <taxon>Sphingobacteriaceae</taxon>
        <taxon>Pedobacter</taxon>
    </lineage>
</organism>
<protein>
    <submittedName>
        <fullName evidence="5">Serine hydrolase</fullName>
    </submittedName>
</protein>
<evidence type="ECO:0000259" key="4">
    <source>
        <dbReference type="Pfam" id="PF00144"/>
    </source>
</evidence>
<keyword evidence="3" id="KW-0732">Signal</keyword>
<reference evidence="5" key="1">
    <citation type="submission" date="2022-12" db="EMBL/GenBank/DDBJ databases">
        <title>Genome sequence of HCMS5-2.</title>
        <authorList>
            <person name="Woo H."/>
        </authorList>
    </citation>
    <scope>NUCLEOTIDE SEQUENCE</scope>
    <source>
        <strain evidence="5">HCMS5-2</strain>
    </source>
</reference>
<dbReference type="Gene3D" id="3.40.710.10">
    <property type="entry name" value="DD-peptidase/beta-lactamase superfamily"/>
    <property type="match status" value="1"/>
</dbReference>
<comment type="subcellular location">
    <subcellularLocation>
        <location evidence="1">Membrane</location>
    </subcellularLocation>
</comment>
<name>A0ABT4L432_9SPHI</name>
<dbReference type="EMBL" id="JAPWGM010000001">
    <property type="protein sequence ID" value="MCZ4242671.1"/>
    <property type="molecule type" value="Genomic_DNA"/>
</dbReference>
<evidence type="ECO:0000313" key="5">
    <source>
        <dbReference type="EMBL" id="MCZ4242671.1"/>
    </source>
</evidence>
<keyword evidence="5" id="KW-0378">Hydrolase</keyword>
<dbReference type="Pfam" id="PF00144">
    <property type="entry name" value="Beta-lactamase"/>
    <property type="match status" value="1"/>
</dbReference>
<dbReference type="InterPro" id="IPR012338">
    <property type="entry name" value="Beta-lactam/transpept-like"/>
</dbReference>
<feature type="chain" id="PRO_5045092854" evidence="3">
    <location>
        <begin position="20"/>
        <end position="470"/>
    </location>
</feature>
<dbReference type="PANTHER" id="PTHR46825">
    <property type="entry name" value="D-ALANYL-D-ALANINE-CARBOXYPEPTIDASE/ENDOPEPTIDASE AMPH"/>
    <property type="match status" value="1"/>
</dbReference>
<evidence type="ECO:0000256" key="2">
    <source>
        <dbReference type="ARBA" id="ARBA00023136"/>
    </source>
</evidence>
<dbReference type="Proteomes" id="UP001144347">
    <property type="component" value="Unassembled WGS sequence"/>
</dbReference>
<keyword evidence="6" id="KW-1185">Reference proteome</keyword>
<dbReference type="RefSeq" id="WP_269425763.1">
    <property type="nucleotide sequence ID" value="NZ_JAPWGM010000001.1"/>
</dbReference>
<dbReference type="GO" id="GO:0016787">
    <property type="term" value="F:hydrolase activity"/>
    <property type="evidence" value="ECO:0007669"/>
    <property type="project" value="UniProtKB-KW"/>
</dbReference>
<feature type="signal peptide" evidence="3">
    <location>
        <begin position="1"/>
        <end position="19"/>
    </location>
</feature>
<proteinExistence type="predicted"/>
<dbReference type="SUPFAM" id="SSF56601">
    <property type="entry name" value="beta-lactamase/transpeptidase-like"/>
    <property type="match status" value="1"/>
</dbReference>
<comment type="caution">
    <text evidence="5">The sequence shown here is derived from an EMBL/GenBank/DDBJ whole genome shotgun (WGS) entry which is preliminary data.</text>
</comment>
<feature type="domain" description="Beta-lactamase-related" evidence="4">
    <location>
        <begin position="38"/>
        <end position="348"/>
    </location>
</feature>
<evidence type="ECO:0000256" key="3">
    <source>
        <dbReference type="SAM" id="SignalP"/>
    </source>
</evidence>
<dbReference type="InterPro" id="IPR050491">
    <property type="entry name" value="AmpC-like"/>
</dbReference>